<dbReference type="InterPro" id="IPR005467">
    <property type="entry name" value="His_kinase_dom"/>
</dbReference>
<dbReference type="SMART" id="SM00387">
    <property type="entry name" value="HATPase_c"/>
    <property type="match status" value="1"/>
</dbReference>
<dbReference type="RefSeq" id="WP_213218004.1">
    <property type="nucleotide sequence ID" value="NZ_QTKU01000006.1"/>
</dbReference>
<sequence>MTFKTKLMLITILPLITVSILIGSVSYFQARRLIEIETHSVEQRILATKRQEIRNYLNLALTSIERIYEGEPGGRAAAQESVKQILHNMTFGEDGYFFVYSLDGTNLVHPKLAHLVGKKWWDLQDPEGDFVIRNLIETAQNGGGFHEYVWHKPSTGLVEEKLGFAIILDKWNWMLGTGLYTDDIAREVAAIRADFSESIRQTVIVVFAITLVAIVVAGLLIAGVRFSEQRFADSKLKELTNRIFEVQEQERKRVSTELHDSISQLLVSVRYGIEMIQSEASRTPDLRGYADKCMRILDGAISEVRRISRDLRPSVLDDMGLATALVSLGKEFETHSGIKVDVSAERTHDRLSDSAKTALYRVVQEAMTNVARHSGATHVSITLVVGRHTLSLTIEDNGRGLPHPLPQEGGLGIRNMRERMETHDGFLQLRNMAEGGTRIRVTMPLKKTSERAA</sequence>
<comment type="subcellular location">
    <subcellularLocation>
        <location evidence="2">Cell membrane</location>
        <topology evidence="2">Multi-pass membrane protein</topology>
    </subcellularLocation>
</comment>
<keyword evidence="5" id="KW-0597">Phosphoprotein</keyword>
<dbReference type="InterPro" id="IPR036890">
    <property type="entry name" value="HATPase_C_sf"/>
</dbReference>
<dbReference type="InterPro" id="IPR017171">
    <property type="entry name" value="Sig_transdc_His_kinase_MctS"/>
</dbReference>
<dbReference type="Pfam" id="PF02518">
    <property type="entry name" value="HATPase_c"/>
    <property type="match status" value="1"/>
</dbReference>
<dbReference type="InterPro" id="IPR011712">
    <property type="entry name" value="Sig_transdc_His_kin_sub3_dim/P"/>
</dbReference>
<evidence type="ECO:0000313" key="17">
    <source>
        <dbReference type="Proteomes" id="UP000705379"/>
    </source>
</evidence>
<evidence type="ECO:0000256" key="5">
    <source>
        <dbReference type="ARBA" id="ARBA00022553"/>
    </source>
</evidence>
<keyword evidence="11 14" id="KW-1133">Transmembrane helix</keyword>
<feature type="transmembrane region" description="Helical" evidence="14">
    <location>
        <begin position="7"/>
        <end position="28"/>
    </location>
</feature>
<evidence type="ECO:0000256" key="12">
    <source>
        <dbReference type="ARBA" id="ARBA00023012"/>
    </source>
</evidence>
<name>A0A944GVP2_9HYPH</name>
<evidence type="ECO:0000256" key="3">
    <source>
        <dbReference type="ARBA" id="ARBA00012438"/>
    </source>
</evidence>
<dbReference type="PANTHER" id="PTHR24421:SF10">
    <property type="entry name" value="NITRATE_NITRITE SENSOR PROTEIN NARQ"/>
    <property type="match status" value="1"/>
</dbReference>
<evidence type="ECO:0000256" key="1">
    <source>
        <dbReference type="ARBA" id="ARBA00000085"/>
    </source>
</evidence>
<keyword evidence="8" id="KW-0547">Nucleotide-binding</keyword>
<evidence type="ECO:0000256" key="14">
    <source>
        <dbReference type="SAM" id="Phobius"/>
    </source>
</evidence>
<evidence type="ECO:0000256" key="9">
    <source>
        <dbReference type="ARBA" id="ARBA00022777"/>
    </source>
</evidence>
<evidence type="ECO:0000256" key="11">
    <source>
        <dbReference type="ARBA" id="ARBA00022989"/>
    </source>
</evidence>
<dbReference type="InterPro" id="IPR050482">
    <property type="entry name" value="Sensor_HK_TwoCompSys"/>
</dbReference>
<dbReference type="Gene3D" id="3.30.565.10">
    <property type="entry name" value="Histidine kinase-like ATPase, C-terminal domain"/>
    <property type="match status" value="1"/>
</dbReference>
<gene>
    <name evidence="16" type="ORF">DYI23_20785</name>
</gene>
<dbReference type="Proteomes" id="UP000705379">
    <property type="component" value="Unassembled WGS sequence"/>
</dbReference>
<dbReference type="GO" id="GO:0005886">
    <property type="term" value="C:plasma membrane"/>
    <property type="evidence" value="ECO:0007669"/>
    <property type="project" value="UniProtKB-SubCell"/>
</dbReference>
<keyword evidence="12" id="KW-0902">Two-component regulatory system</keyword>
<evidence type="ECO:0000259" key="15">
    <source>
        <dbReference type="PROSITE" id="PS50109"/>
    </source>
</evidence>
<keyword evidence="4" id="KW-1003">Cell membrane</keyword>
<dbReference type="InterPro" id="IPR003594">
    <property type="entry name" value="HATPase_dom"/>
</dbReference>
<reference evidence="16" key="2">
    <citation type="journal article" date="2021" name="Microorganisms">
        <title>Bacterial Dimethylsulfoniopropionate Biosynthesis in the East China Sea.</title>
        <authorList>
            <person name="Liu J."/>
            <person name="Zhang Y."/>
            <person name="Liu J."/>
            <person name="Zhong H."/>
            <person name="Williams B.T."/>
            <person name="Zheng Y."/>
            <person name="Curson A.R.J."/>
            <person name="Sun C."/>
            <person name="Sun H."/>
            <person name="Song D."/>
            <person name="Wagner Mackenzie B."/>
            <person name="Bermejo Martinez A."/>
            <person name="Todd J.D."/>
            <person name="Zhang X.H."/>
        </authorList>
    </citation>
    <scope>NUCLEOTIDE SEQUENCE</scope>
    <source>
        <strain evidence="16">AESS21</strain>
    </source>
</reference>
<dbReference type="CDD" id="cd16917">
    <property type="entry name" value="HATPase_UhpB-NarQ-NarX-like"/>
    <property type="match status" value="1"/>
</dbReference>
<evidence type="ECO:0000256" key="8">
    <source>
        <dbReference type="ARBA" id="ARBA00022741"/>
    </source>
</evidence>
<keyword evidence="7 14" id="KW-0812">Transmembrane</keyword>
<dbReference type="EC" id="2.7.13.3" evidence="3"/>
<keyword evidence="13 14" id="KW-0472">Membrane</keyword>
<dbReference type="Gene3D" id="3.30.450.20">
    <property type="entry name" value="PAS domain"/>
    <property type="match status" value="1"/>
</dbReference>
<comment type="caution">
    <text evidence="16">The sequence shown here is derived from an EMBL/GenBank/DDBJ whole genome shotgun (WGS) entry which is preliminary data.</text>
</comment>
<reference evidence="16" key="1">
    <citation type="submission" date="2018-08" db="EMBL/GenBank/DDBJ databases">
        <authorList>
            <person name="Jin W."/>
            <person name="Wang H."/>
            <person name="Yang Y."/>
            <person name="Li M."/>
            <person name="Liu J."/>
        </authorList>
    </citation>
    <scope>NUCLEOTIDE SEQUENCE</scope>
    <source>
        <strain evidence="16">AESS21</strain>
    </source>
</reference>
<dbReference type="GO" id="GO:0046983">
    <property type="term" value="F:protein dimerization activity"/>
    <property type="evidence" value="ECO:0007669"/>
    <property type="project" value="InterPro"/>
</dbReference>
<evidence type="ECO:0000256" key="13">
    <source>
        <dbReference type="ARBA" id="ARBA00023136"/>
    </source>
</evidence>
<dbReference type="PANTHER" id="PTHR24421">
    <property type="entry name" value="NITRATE/NITRITE SENSOR PROTEIN NARX-RELATED"/>
    <property type="match status" value="1"/>
</dbReference>
<dbReference type="SMART" id="SM01049">
    <property type="entry name" value="Cache_2"/>
    <property type="match status" value="1"/>
</dbReference>
<comment type="catalytic activity">
    <reaction evidence="1">
        <text>ATP + protein L-histidine = ADP + protein N-phospho-L-histidine.</text>
        <dbReference type="EC" id="2.7.13.3"/>
    </reaction>
</comment>
<dbReference type="Pfam" id="PF17200">
    <property type="entry name" value="sCache_2"/>
    <property type="match status" value="1"/>
</dbReference>
<dbReference type="Pfam" id="PF07730">
    <property type="entry name" value="HisKA_3"/>
    <property type="match status" value="1"/>
</dbReference>
<keyword evidence="6" id="KW-0808">Transferase</keyword>
<keyword evidence="9 16" id="KW-0418">Kinase</keyword>
<feature type="transmembrane region" description="Helical" evidence="14">
    <location>
        <begin position="203"/>
        <end position="226"/>
    </location>
</feature>
<accession>A0A944GVP2</accession>
<evidence type="ECO:0000256" key="10">
    <source>
        <dbReference type="ARBA" id="ARBA00022840"/>
    </source>
</evidence>
<dbReference type="GO" id="GO:0005524">
    <property type="term" value="F:ATP binding"/>
    <property type="evidence" value="ECO:0007669"/>
    <property type="project" value="UniProtKB-KW"/>
</dbReference>
<evidence type="ECO:0000313" key="16">
    <source>
        <dbReference type="EMBL" id="MBS8262675.1"/>
    </source>
</evidence>
<evidence type="ECO:0000256" key="4">
    <source>
        <dbReference type="ARBA" id="ARBA00022475"/>
    </source>
</evidence>
<dbReference type="EMBL" id="QTKU01000006">
    <property type="protein sequence ID" value="MBS8262675.1"/>
    <property type="molecule type" value="Genomic_DNA"/>
</dbReference>
<dbReference type="Gene3D" id="1.20.5.1930">
    <property type="match status" value="1"/>
</dbReference>
<dbReference type="PROSITE" id="PS50109">
    <property type="entry name" value="HIS_KIN"/>
    <property type="match status" value="1"/>
</dbReference>
<dbReference type="PIRSF" id="PIRSF037314">
    <property type="entry name" value="STHK_MctS"/>
    <property type="match status" value="1"/>
</dbReference>
<proteinExistence type="predicted"/>
<evidence type="ECO:0000256" key="2">
    <source>
        <dbReference type="ARBA" id="ARBA00004651"/>
    </source>
</evidence>
<evidence type="ECO:0000256" key="6">
    <source>
        <dbReference type="ARBA" id="ARBA00022679"/>
    </source>
</evidence>
<dbReference type="InterPro" id="IPR033480">
    <property type="entry name" value="sCache_2"/>
</dbReference>
<dbReference type="GO" id="GO:0000155">
    <property type="term" value="F:phosphorelay sensor kinase activity"/>
    <property type="evidence" value="ECO:0007669"/>
    <property type="project" value="InterPro"/>
</dbReference>
<keyword evidence="10" id="KW-0067">ATP-binding</keyword>
<organism evidence="16 17">
    <name type="scientific">Roseibium polysiphoniae</name>
    <dbReference type="NCBI Taxonomy" id="2571221"/>
    <lineage>
        <taxon>Bacteria</taxon>
        <taxon>Pseudomonadati</taxon>
        <taxon>Pseudomonadota</taxon>
        <taxon>Alphaproteobacteria</taxon>
        <taxon>Hyphomicrobiales</taxon>
        <taxon>Stappiaceae</taxon>
        <taxon>Roseibium</taxon>
    </lineage>
</organism>
<dbReference type="AlphaFoldDB" id="A0A944GVP2"/>
<dbReference type="SUPFAM" id="SSF55874">
    <property type="entry name" value="ATPase domain of HSP90 chaperone/DNA topoisomerase II/histidine kinase"/>
    <property type="match status" value="1"/>
</dbReference>
<feature type="domain" description="Histidine kinase" evidence="15">
    <location>
        <begin position="253"/>
        <end position="447"/>
    </location>
</feature>
<protein>
    <recommendedName>
        <fullName evidence="3">histidine kinase</fullName>
        <ecNumber evidence="3">2.7.13.3</ecNumber>
    </recommendedName>
</protein>
<evidence type="ECO:0000256" key="7">
    <source>
        <dbReference type="ARBA" id="ARBA00022692"/>
    </source>
</evidence>